<reference evidence="2 3" key="1">
    <citation type="submission" date="2016-03" db="EMBL/GenBank/DDBJ databases">
        <title>EvidentialGene: Evidence-directed Construction of Genes on Genomes.</title>
        <authorList>
            <person name="Gilbert D.G."/>
            <person name="Choi J.-H."/>
            <person name="Mockaitis K."/>
            <person name="Colbourne J."/>
            <person name="Pfrender M."/>
        </authorList>
    </citation>
    <scope>NUCLEOTIDE SEQUENCE [LARGE SCALE GENOMIC DNA]</scope>
    <source>
        <strain evidence="2 3">Xinb3</strain>
        <tissue evidence="2">Complete organism</tissue>
    </source>
</reference>
<dbReference type="CDD" id="cd18186">
    <property type="entry name" value="BTB_POZ_ZBTB_KLHL-like"/>
    <property type="match status" value="2"/>
</dbReference>
<dbReference type="EMBL" id="LRGB01002190">
    <property type="protein sequence ID" value="KZS08678.1"/>
    <property type="molecule type" value="Genomic_DNA"/>
</dbReference>
<accession>A0A164RI75</accession>
<feature type="domain" description="BTB" evidence="1">
    <location>
        <begin position="159"/>
        <end position="223"/>
    </location>
</feature>
<keyword evidence="3" id="KW-1185">Reference proteome</keyword>
<feature type="domain" description="BTB" evidence="1">
    <location>
        <begin position="430"/>
        <end position="500"/>
    </location>
</feature>
<dbReference type="PROSITE" id="PS50097">
    <property type="entry name" value="BTB"/>
    <property type="match status" value="2"/>
</dbReference>
<evidence type="ECO:0000313" key="3">
    <source>
        <dbReference type="Proteomes" id="UP000076858"/>
    </source>
</evidence>
<dbReference type="Gene3D" id="3.30.710.10">
    <property type="entry name" value="Potassium Channel Kv1.1, Chain A"/>
    <property type="match status" value="2"/>
</dbReference>
<name>A0A164RI75_9CRUS</name>
<dbReference type="Pfam" id="PF00651">
    <property type="entry name" value="BTB"/>
    <property type="match status" value="2"/>
</dbReference>
<sequence length="602" mass="68602">MADEMLRSRFTEMVANNSRIQLSYEWELDNIEENRSYSSKMILFRGQKVFRVGLKNLNTKPTLFFVAFSLNKMAMQVADVQHYTQGVNTLKLMVNENGGKDGTLQLFISRLSTPVVGRCTIVFRINIEGSSESSYSYRQRDCLMKKQVWAAVVQNQNWSDVEVVANGKRFFAHKAVLAAQSSVFSDEFMKDKQVRLIVIDDVNASSVEQFLYFIYTGESITPMLDNKELFKLAERYRIVHLAIVCESALKKIDTVQMANFVSGLHSENVASFSFEISLDGKATHSPTAMNDYQHEDLFFAHLTGPVVTKSSGNYYNHNIEVIERPLIHLMCAKPRNFGFKIDEVKYCIQSRWDKHDEFPINNWKMKPRSRSDAETLLFTAKPDFDLQCNIKDECVFKIQLLSTIENYRYEMMDAGWAGQLWDAAIAQKFTDVEVFCGSVKIMEAHRVVLSARSSVMDALLTKINNTGKSSICISCNSVVETCIIKHFLQFLYTGSLEISASNEKLLELAETYEVETLKQICQLANRIPDEDAFTTSLIALKFSWLHDNIYFCVVYLSYFVASSLTFNISITGTCTMCPMIPDRDDTFADVSRPILVKGSERG</sequence>
<dbReference type="AlphaFoldDB" id="A0A164RI75"/>
<organism evidence="2 3">
    <name type="scientific">Daphnia magna</name>
    <dbReference type="NCBI Taxonomy" id="35525"/>
    <lineage>
        <taxon>Eukaryota</taxon>
        <taxon>Metazoa</taxon>
        <taxon>Ecdysozoa</taxon>
        <taxon>Arthropoda</taxon>
        <taxon>Crustacea</taxon>
        <taxon>Branchiopoda</taxon>
        <taxon>Diplostraca</taxon>
        <taxon>Cladocera</taxon>
        <taxon>Anomopoda</taxon>
        <taxon>Daphniidae</taxon>
        <taxon>Daphnia</taxon>
    </lineage>
</organism>
<protein>
    <recommendedName>
        <fullName evidence="1">BTB domain-containing protein</fullName>
    </recommendedName>
</protein>
<dbReference type="OrthoDB" id="7629033at2759"/>
<comment type="caution">
    <text evidence="2">The sequence shown here is derived from an EMBL/GenBank/DDBJ whole genome shotgun (WGS) entry which is preliminary data.</text>
</comment>
<dbReference type="SUPFAM" id="SSF54695">
    <property type="entry name" value="POZ domain"/>
    <property type="match status" value="2"/>
</dbReference>
<proteinExistence type="predicted"/>
<evidence type="ECO:0000313" key="2">
    <source>
        <dbReference type="EMBL" id="KZS08678.1"/>
    </source>
</evidence>
<evidence type="ECO:0000259" key="1">
    <source>
        <dbReference type="PROSITE" id="PS50097"/>
    </source>
</evidence>
<dbReference type="InterPro" id="IPR011333">
    <property type="entry name" value="SKP1/BTB/POZ_sf"/>
</dbReference>
<dbReference type="SMART" id="SM00225">
    <property type="entry name" value="BTB"/>
    <property type="match status" value="2"/>
</dbReference>
<dbReference type="InterPro" id="IPR000210">
    <property type="entry name" value="BTB/POZ_dom"/>
</dbReference>
<dbReference type="Proteomes" id="UP000076858">
    <property type="component" value="Unassembled WGS sequence"/>
</dbReference>
<dbReference type="PANTHER" id="PTHR24413">
    <property type="entry name" value="SPECKLE-TYPE POZ PROTEIN"/>
    <property type="match status" value="1"/>
</dbReference>
<gene>
    <name evidence="2" type="ORF">APZ42_027346</name>
</gene>
<dbReference type="STRING" id="35525.A0A164RI75"/>